<gene>
    <name evidence="2" type="ORF">F4Y60_05445</name>
</gene>
<reference evidence="2" key="1">
    <citation type="submission" date="2019-09" db="EMBL/GenBank/DDBJ databases">
        <title>Characterisation of the sponge microbiome using genome-centric metagenomics.</title>
        <authorList>
            <person name="Engelberts J.P."/>
            <person name="Robbins S.J."/>
            <person name="De Goeij J.M."/>
            <person name="Aranda M."/>
            <person name="Bell S.C."/>
            <person name="Webster N.S."/>
        </authorList>
    </citation>
    <scope>NUCLEOTIDE SEQUENCE</scope>
    <source>
        <strain evidence="2">SB0664_bin_43</strain>
    </source>
</reference>
<evidence type="ECO:0000256" key="1">
    <source>
        <dbReference type="SAM" id="Phobius"/>
    </source>
</evidence>
<sequence length="87" mass="9480">MSEAIAFDTHRFVKRLTDCGFTEQQAETLADEQIALLNGNLATKADIEALRHETKAAIEASKSDLMKWLVGLLIAQGGLIVALVKLL</sequence>
<dbReference type="Gene3D" id="1.20.5.340">
    <property type="match status" value="1"/>
</dbReference>
<keyword evidence="1" id="KW-0472">Membrane</keyword>
<keyword evidence="1" id="KW-0812">Transmembrane</keyword>
<evidence type="ECO:0000313" key="2">
    <source>
        <dbReference type="EMBL" id="MXY33527.1"/>
    </source>
</evidence>
<organism evidence="2">
    <name type="scientific">Boseongicola sp. SB0664_bin_43</name>
    <dbReference type="NCBI Taxonomy" id="2604844"/>
    <lineage>
        <taxon>Bacteria</taxon>
        <taxon>Pseudomonadati</taxon>
        <taxon>Pseudomonadota</taxon>
        <taxon>Alphaproteobacteria</taxon>
        <taxon>Rhodobacterales</taxon>
        <taxon>Paracoccaceae</taxon>
        <taxon>Boseongicola</taxon>
    </lineage>
</organism>
<dbReference type="EMBL" id="VXRY01000220">
    <property type="protein sequence ID" value="MXY33527.1"/>
    <property type="molecule type" value="Genomic_DNA"/>
</dbReference>
<dbReference type="AlphaFoldDB" id="A0A6B0Y0C3"/>
<comment type="caution">
    <text evidence="2">The sequence shown here is derived from an EMBL/GenBank/DDBJ whole genome shotgun (WGS) entry which is preliminary data.</text>
</comment>
<feature type="transmembrane region" description="Helical" evidence="1">
    <location>
        <begin position="65"/>
        <end position="84"/>
    </location>
</feature>
<name>A0A6B0Y0C3_9RHOB</name>
<proteinExistence type="predicted"/>
<accession>A0A6B0Y0C3</accession>
<keyword evidence="1" id="KW-1133">Transmembrane helix</keyword>
<protein>
    <submittedName>
        <fullName evidence="2">DUF1640 domain-containing protein</fullName>
    </submittedName>
</protein>